<evidence type="ECO:0000256" key="1">
    <source>
        <dbReference type="SAM" id="MobiDB-lite"/>
    </source>
</evidence>
<accession>A0A6C0DCK9</accession>
<feature type="region of interest" description="Disordered" evidence="1">
    <location>
        <begin position="168"/>
        <end position="191"/>
    </location>
</feature>
<name>A0A6C0DCK9_9ZZZZ</name>
<organism evidence="2">
    <name type="scientific">viral metagenome</name>
    <dbReference type="NCBI Taxonomy" id="1070528"/>
    <lineage>
        <taxon>unclassified sequences</taxon>
        <taxon>metagenomes</taxon>
        <taxon>organismal metagenomes</taxon>
    </lineage>
</organism>
<feature type="compositionally biased region" description="Basic residues" evidence="1">
    <location>
        <begin position="168"/>
        <end position="178"/>
    </location>
</feature>
<dbReference type="AlphaFoldDB" id="A0A6C0DCK9"/>
<dbReference type="EMBL" id="MN739577">
    <property type="protein sequence ID" value="QHT13904.1"/>
    <property type="molecule type" value="Genomic_DNA"/>
</dbReference>
<proteinExistence type="predicted"/>
<evidence type="ECO:0000313" key="2">
    <source>
        <dbReference type="EMBL" id="QHT13904.1"/>
    </source>
</evidence>
<protein>
    <submittedName>
        <fullName evidence="2">Uncharacterized protein</fullName>
    </submittedName>
</protein>
<sequence>MNDYSYDDVTGNDWMSKCAEMTNTIDALNTNIILLNKFIESALNMTDNTNFKENIEITTFDASGNIMACVKSDGSGNFFPCVFMDLSNNMIPCVLPPNSKKKERCFSPYSPYYYPYYPYSYYYPYYSSLLNDNSEYRSMPTESQMKNELSDQVLHSQVHPSYYRPHHRPFSSKTHHVKPPKESNIHIHVHP</sequence>
<reference evidence="2" key="1">
    <citation type="journal article" date="2020" name="Nature">
        <title>Giant virus diversity and host interactions through global metagenomics.</title>
        <authorList>
            <person name="Schulz F."/>
            <person name="Roux S."/>
            <person name="Paez-Espino D."/>
            <person name="Jungbluth S."/>
            <person name="Walsh D.A."/>
            <person name="Denef V.J."/>
            <person name="McMahon K.D."/>
            <person name="Konstantinidis K.T."/>
            <person name="Eloe-Fadrosh E.A."/>
            <person name="Kyrpides N.C."/>
            <person name="Woyke T."/>
        </authorList>
    </citation>
    <scope>NUCLEOTIDE SEQUENCE</scope>
    <source>
        <strain evidence="2">GVMAG-M-3300023174-134</strain>
    </source>
</reference>